<dbReference type="AlphaFoldDB" id="A0ABD5CJR7"/>
<organism evidence="1 2">
    <name type="scientific">Paraburkholderia graminis</name>
    <dbReference type="NCBI Taxonomy" id="60548"/>
    <lineage>
        <taxon>Bacteria</taxon>
        <taxon>Pseudomonadati</taxon>
        <taxon>Pseudomonadota</taxon>
        <taxon>Betaproteobacteria</taxon>
        <taxon>Burkholderiales</taxon>
        <taxon>Burkholderiaceae</taxon>
        <taxon>Paraburkholderia</taxon>
    </lineage>
</organism>
<dbReference type="EMBL" id="JAVIZN010000002">
    <property type="protein sequence ID" value="MDR6205480.1"/>
    <property type="molecule type" value="Genomic_DNA"/>
</dbReference>
<dbReference type="InterPro" id="IPR036866">
    <property type="entry name" value="RibonucZ/Hydroxyglut_hydro"/>
</dbReference>
<evidence type="ECO:0000313" key="1">
    <source>
        <dbReference type="EMBL" id="MDR6205480.1"/>
    </source>
</evidence>
<reference evidence="1 2" key="1">
    <citation type="submission" date="2023-08" db="EMBL/GenBank/DDBJ databases">
        <title>Genome sequencing of plant associated microbes to promote plant fitness in Sorghum bicolor and Oryza sativa.</title>
        <authorList>
            <person name="Coleman-Derr D."/>
        </authorList>
    </citation>
    <scope>NUCLEOTIDE SEQUENCE [LARGE SCALE GENOMIC DNA]</scope>
    <source>
        <strain evidence="1 2">SLBN-33</strain>
    </source>
</reference>
<comment type="caution">
    <text evidence="1">The sequence shown here is derived from an EMBL/GenBank/DDBJ whole genome shotgun (WGS) entry which is preliminary data.</text>
</comment>
<gene>
    <name evidence="1" type="ORF">QF025_004200</name>
</gene>
<evidence type="ECO:0000313" key="2">
    <source>
        <dbReference type="Proteomes" id="UP001245184"/>
    </source>
</evidence>
<dbReference type="Gene3D" id="3.60.15.10">
    <property type="entry name" value="Ribonuclease Z/Hydroxyacylglutathione hydrolase-like"/>
    <property type="match status" value="1"/>
</dbReference>
<protein>
    <submittedName>
        <fullName evidence="1">Uncharacterized protein</fullName>
    </submittedName>
</protein>
<dbReference type="Proteomes" id="UP001245184">
    <property type="component" value="Unassembled WGS sequence"/>
</dbReference>
<accession>A0ABD5CJR7</accession>
<sequence>MAADVRIALLNEAAETGALLAAAHVAFPSIGHVAKTDNGFHFVPVVWDY</sequence>
<name>A0ABD5CJR7_9BURK</name>
<proteinExistence type="predicted"/>